<reference evidence="2" key="1">
    <citation type="journal article" date="2019" name="Int. J. Syst. Evol. Microbiol.">
        <title>The Global Catalogue of Microorganisms (GCM) 10K type strain sequencing project: providing services to taxonomists for standard genome sequencing and annotation.</title>
        <authorList>
            <consortium name="The Broad Institute Genomics Platform"/>
            <consortium name="The Broad Institute Genome Sequencing Center for Infectious Disease"/>
            <person name="Wu L."/>
            <person name="Ma J."/>
        </authorList>
    </citation>
    <scope>NUCLEOTIDE SEQUENCE [LARGE SCALE GENOMIC DNA]</scope>
    <source>
        <strain evidence="2">CGMCC 1.15197</strain>
    </source>
</reference>
<organism evidence="1 2">
    <name type="scientific">Hymenobacter cavernae</name>
    <dbReference type="NCBI Taxonomy" id="2044852"/>
    <lineage>
        <taxon>Bacteria</taxon>
        <taxon>Pseudomonadati</taxon>
        <taxon>Bacteroidota</taxon>
        <taxon>Cytophagia</taxon>
        <taxon>Cytophagales</taxon>
        <taxon>Hymenobacteraceae</taxon>
        <taxon>Hymenobacter</taxon>
    </lineage>
</organism>
<accession>A0ABQ1UWR5</accession>
<dbReference type="Proteomes" id="UP000632273">
    <property type="component" value="Unassembled WGS sequence"/>
</dbReference>
<evidence type="ECO:0000313" key="2">
    <source>
        <dbReference type="Proteomes" id="UP000632273"/>
    </source>
</evidence>
<proteinExistence type="predicted"/>
<sequence>MNINTSVLALNYIMPKIQLAVQGTDHGPGHDPRTDHLRPVIDYLLAQDNRPAQWWHEDGWWSDPGGELHYVFIDPIDAAQLREHFVFPDSIQVQEEGSIRDSLNRVDISYERPQAPLSFELP</sequence>
<gene>
    <name evidence="1" type="ORF">GCM10011383_45720</name>
</gene>
<keyword evidence="2" id="KW-1185">Reference proteome</keyword>
<evidence type="ECO:0000313" key="1">
    <source>
        <dbReference type="EMBL" id="GGF28858.1"/>
    </source>
</evidence>
<comment type="caution">
    <text evidence="1">The sequence shown here is derived from an EMBL/GenBank/DDBJ whole genome shotgun (WGS) entry which is preliminary data.</text>
</comment>
<protein>
    <submittedName>
        <fullName evidence="1">Uncharacterized protein</fullName>
    </submittedName>
</protein>
<name>A0ABQ1UWR5_9BACT</name>
<dbReference type="EMBL" id="BMHT01000019">
    <property type="protein sequence ID" value="GGF28858.1"/>
    <property type="molecule type" value="Genomic_DNA"/>
</dbReference>